<reference evidence="5" key="1">
    <citation type="journal article" date="2020" name="Nat. Commun.">
        <title>Large-scale genome sequencing of mycorrhizal fungi provides insights into the early evolution of symbiotic traits.</title>
        <authorList>
            <person name="Miyauchi S."/>
            <person name="Kiss E."/>
            <person name="Kuo A."/>
            <person name="Drula E."/>
            <person name="Kohler A."/>
            <person name="Sanchez-Garcia M."/>
            <person name="Morin E."/>
            <person name="Andreopoulos B."/>
            <person name="Barry K.W."/>
            <person name="Bonito G."/>
            <person name="Buee M."/>
            <person name="Carver A."/>
            <person name="Chen C."/>
            <person name="Cichocki N."/>
            <person name="Clum A."/>
            <person name="Culley D."/>
            <person name="Crous P.W."/>
            <person name="Fauchery L."/>
            <person name="Girlanda M."/>
            <person name="Hayes R.D."/>
            <person name="Keri Z."/>
            <person name="LaButti K."/>
            <person name="Lipzen A."/>
            <person name="Lombard V."/>
            <person name="Magnuson J."/>
            <person name="Maillard F."/>
            <person name="Murat C."/>
            <person name="Nolan M."/>
            <person name="Ohm R.A."/>
            <person name="Pangilinan J."/>
            <person name="Pereira M.F."/>
            <person name="Perotto S."/>
            <person name="Peter M."/>
            <person name="Pfister S."/>
            <person name="Riley R."/>
            <person name="Sitrit Y."/>
            <person name="Stielow J.B."/>
            <person name="Szollosi G."/>
            <person name="Zifcakova L."/>
            <person name="Stursova M."/>
            <person name="Spatafora J.W."/>
            <person name="Tedersoo L."/>
            <person name="Vaario L.M."/>
            <person name="Yamada A."/>
            <person name="Yan M."/>
            <person name="Wang P."/>
            <person name="Xu J."/>
            <person name="Bruns T."/>
            <person name="Baldrian P."/>
            <person name="Vilgalys R."/>
            <person name="Dunand C."/>
            <person name="Henrissat B."/>
            <person name="Grigoriev I.V."/>
            <person name="Hibbett D."/>
            <person name="Nagy L.G."/>
            <person name="Martin F.M."/>
        </authorList>
    </citation>
    <scope>NUCLEOTIDE SEQUENCE</scope>
    <source>
        <strain evidence="5">UP504</strain>
    </source>
</reference>
<dbReference type="PANTHER" id="PTHR40633:SF1">
    <property type="entry name" value="GPI ANCHORED SERINE-THREONINE RICH PROTEIN (AFU_ORTHOLOGUE AFUA_1G03630)"/>
    <property type="match status" value="1"/>
</dbReference>
<feature type="chain" id="PRO_5040222208" description="Yeast cell wall synthesis Kre9/Knh1-like N-terminal domain-containing protein" evidence="3">
    <location>
        <begin position="18"/>
        <end position="242"/>
    </location>
</feature>
<accession>A0A9P6DYJ3</accession>
<sequence>MLFTAALLVLPFGLAVAAPSATVPGPNDKYTEGGNCTIAWTADTSGLWTTMNIELMTGPNSPMVHLRTVATVNAQTTTSFSWPCPMVSPNSAIYFYQFSSQQDQANTNWATRFLIAATDGSSTPPTDVTSTGVAYAYLIGNGQVVGAPNTTAPGPVSLAASSSSTSSSSSTDTASSLSLSASRPQSPSTISSSQSSTSTSSASTSSATSGSIRKATATISGASLWVITASVALLGTIAGTLL</sequence>
<protein>
    <recommendedName>
        <fullName evidence="4">Yeast cell wall synthesis Kre9/Knh1-like N-terminal domain-containing protein</fullName>
    </recommendedName>
</protein>
<keyword evidence="6" id="KW-1185">Reference proteome</keyword>
<gene>
    <name evidence="5" type="ORF">BS47DRAFT_1381382</name>
</gene>
<feature type="domain" description="Yeast cell wall synthesis Kre9/Knh1-like N-terminal" evidence="4">
    <location>
        <begin position="24"/>
        <end position="114"/>
    </location>
</feature>
<proteinExistence type="predicted"/>
<evidence type="ECO:0000313" key="6">
    <source>
        <dbReference type="Proteomes" id="UP000886523"/>
    </source>
</evidence>
<comment type="caution">
    <text evidence="5">The sequence shown here is derived from an EMBL/GenBank/DDBJ whole genome shotgun (WGS) entry which is preliminary data.</text>
</comment>
<dbReference type="InterPro" id="IPR018466">
    <property type="entry name" value="Kre9/Knh1-like_N"/>
</dbReference>
<organism evidence="5 6">
    <name type="scientific">Hydnum rufescens UP504</name>
    <dbReference type="NCBI Taxonomy" id="1448309"/>
    <lineage>
        <taxon>Eukaryota</taxon>
        <taxon>Fungi</taxon>
        <taxon>Dikarya</taxon>
        <taxon>Basidiomycota</taxon>
        <taxon>Agaricomycotina</taxon>
        <taxon>Agaricomycetes</taxon>
        <taxon>Cantharellales</taxon>
        <taxon>Hydnaceae</taxon>
        <taxon>Hydnum</taxon>
    </lineage>
</organism>
<dbReference type="EMBL" id="MU128947">
    <property type="protein sequence ID" value="KAF9515753.1"/>
    <property type="molecule type" value="Genomic_DNA"/>
</dbReference>
<feature type="compositionally biased region" description="Low complexity" evidence="2">
    <location>
        <begin position="157"/>
        <end position="207"/>
    </location>
</feature>
<name>A0A9P6DYJ3_9AGAM</name>
<dbReference type="OrthoDB" id="2432613at2759"/>
<evidence type="ECO:0000256" key="3">
    <source>
        <dbReference type="SAM" id="SignalP"/>
    </source>
</evidence>
<evidence type="ECO:0000313" key="5">
    <source>
        <dbReference type="EMBL" id="KAF9515753.1"/>
    </source>
</evidence>
<evidence type="ECO:0000256" key="2">
    <source>
        <dbReference type="SAM" id="MobiDB-lite"/>
    </source>
</evidence>
<dbReference type="Proteomes" id="UP000886523">
    <property type="component" value="Unassembled WGS sequence"/>
</dbReference>
<keyword evidence="1 3" id="KW-0732">Signal</keyword>
<evidence type="ECO:0000259" key="4">
    <source>
        <dbReference type="Pfam" id="PF10342"/>
    </source>
</evidence>
<dbReference type="InterPro" id="IPR052982">
    <property type="entry name" value="SRP1/TIP1-like"/>
</dbReference>
<feature type="region of interest" description="Disordered" evidence="2">
    <location>
        <begin position="156"/>
        <end position="207"/>
    </location>
</feature>
<dbReference type="PANTHER" id="PTHR40633">
    <property type="entry name" value="MATRIX PROTEIN, PUTATIVE (AFU_ORTHOLOGUE AFUA_8G05410)-RELATED"/>
    <property type="match status" value="1"/>
</dbReference>
<feature type="signal peptide" evidence="3">
    <location>
        <begin position="1"/>
        <end position="17"/>
    </location>
</feature>
<dbReference type="AlphaFoldDB" id="A0A9P6DYJ3"/>
<evidence type="ECO:0000256" key="1">
    <source>
        <dbReference type="ARBA" id="ARBA00022729"/>
    </source>
</evidence>
<dbReference type="Pfam" id="PF10342">
    <property type="entry name" value="Kre9_KNH"/>
    <property type="match status" value="1"/>
</dbReference>